<dbReference type="SMART" id="SM00257">
    <property type="entry name" value="LysM"/>
    <property type="match status" value="1"/>
</dbReference>
<dbReference type="InterPro" id="IPR018392">
    <property type="entry name" value="LysM"/>
</dbReference>
<dbReference type="AlphaFoldDB" id="A0A7T3ZWX6"/>
<dbReference type="RefSeq" id="WP_198498405.1">
    <property type="nucleotide sequence ID" value="NZ_CP065989.1"/>
</dbReference>
<evidence type="ECO:0000313" key="4">
    <source>
        <dbReference type="EMBL" id="QQB13181.1"/>
    </source>
</evidence>
<dbReference type="InterPro" id="IPR036779">
    <property type="entry name" value="LysM_dom_sf"/>
</dbReference>
<evidence type="ECO:0000259" key="3">
    <source>
        <dbReference type="PROSITE" id="PS51782"/>
    </source>
</evidence>
<reference evidence="4 5" key="1">
    <citation type="submission" date="2020-12" db="EMBL/GenBank/DDBJ databases">
        <title>FDA dAtabase for Regulatory Grade micrObial Sequences (FDA-ARGOS): Supporting development and validation of Infectious Disease Dx tests.</title>
        <authorList>
            <person name="Sproer C."/>
            <person name="Gronow S."/>
            <person name="Severitt S."/>
            <person name="Schroder I."/>
            <person name="Tallon L."/>
            <person name="Sadzewicz L."/>
            <person name="Zhao X."/>
            <person name="Boylan J."/>
            <person name="Ott S."/>
            <person name="Bowen H."/>
            <person name="Vavikolanu K."/>
            <person name="Mehta A."/>
            <person name="Aluvathingal J."/>
            <person name="Nadendla S."/>
            <person name="Lowell S."/>
            <person name="Myers T."/>
            <person name="Yan Y."/>
            <person name="Sichtig H."/>
        </authorList>
    </citation>
    <scope>NUCLEOTIDE SEQUENCE [LARGE SCALE GENOMIC DNA]</scope>
    <source>
        <strain evidence="4 5">FDAARGOS_990</strain>
    </source>
</reference>
<accession>A0A7T3ZWX6</accession>
<protein>
    <submittedName>
        <fullName evidence="4">LysM peptidoglycan-binding domain-containing protein</fullName>
    </submittedName>
</protein>
<feature type="compositionally biased region" description="Low complexity" evidence="1">
    <location>
        <begin position="215"/>
        <end position="227"/>
    </location>
</feature>
<dbReference type="Gene3D" id="3.10.350.10">
    <property type="entry name" value="LysM domain"/>
    <property type="match status" value="1"/>
</dbReference>
<feature type="domain" description="LysM" evidence="3">
    <location>
        <begin position="227"/>
        <end position="281"/>
    </location>
</feature>
<dbReference type="Pfam" id="PF01476">
    <property type="entry name" value="LysM"/>
    <property type="match status" value="1"/>
</dbReference>
<dbReference type="PROSITE" id="PS51782">
    <property type="entry name" value="LYSM"/>
    <property type="match status" value="1"/>
</dbReference>
<feature type="transmembrane region" description="Helical" evidence="2">
    <location>
        <begin position="84"/>
        <end position="105"/>
    </location>
</feature>
<feature type="region of interest" description="Disordered" evidence="1">
    <location>
        <begin position="119"/>
        <end position="228"/>
    </location>
</feature>
<feature type="compositionally biased region" description="Pro residues" evidence="1">
    <location>
        <begin position="176"/>
        <end position="188"/>
    </location>
</feature>
<name>A0A7T3ZWX6_9MICO</name>
<gene>
    <name evidence="4" type="ORF">I6H47_09975</name>
</gene>
<evidence type="ECO:0000313" key="5">
    <source>
        <dbReference type="Proteomes" id="UP000595374"/>
    </source>
</evidence>
<evidence type="ECO:0000256" key="1">
    <source>
        <dbReference type="SAM" id="MobiDB-lite"/>
    </source>
</evidence>
<sequence length="283" mass="28332">MYLIGLCAISWLSLLGGFASLWVALTQPWTVSDLVVLTLAGAAVLAFARLGLTALLALVTAVLPTGRLRTRLSAAAVRLAPRMLASSVLTAVAIGCAAQSALAVGGGSGPSLEVNAGPSLAGNAGPSPAAVPRVASVTDSSGVDSRPVTASDLPDPGWPTTPGAPLDPGWPTTDPADPPASPDPPNSTDPPDGASDTANDPDGETPDTDTRDPDAPAAPGPDSSTPTVHIVSRGESLWSIASELTDSDDARGTLVAAIHSANRDVIGADPDLIMPGQRLEIPS</sequence>
<keyword evidence="2" id="KW-0812">Transmembrane</keyword>
<proteinExistence type="predicted"/>
<organism evidence="4 5">
    <name type="scientific">Brevibacterium casei</name>
    <dbReference type="NCBI Taxonomy" id="33889"/>
    <lineage>
        <taxon>Bacteria</taxon>
        <taxon>Bacillati</taxon>
        <taxon>Actinomycetota</taxon>
        <taxon>Actinomycetes</taxon>
        <taxon>Micrococcales</taxon>
        <taxon>Brevibacteriaceae</taxon>
        <taxon>Brevibacterium</taxon>
    </lineage>
</organism>
<keyword evidence="2" id="KW-1133">Transmembrane helix</keyword>
<dbReference type="EMBL" id="CP065989">
    <property type="protein sequence ID" value="QQB13181.1"/>
    <property type="molecule type" value="Genomic_DNA"/>
</dbReference>
<evidence type="ECO:0000256" key="2">
    <source>
        <dbReference type="SAM" id="Phobius"/>
    </source>
</evidence>
<feature type="transmembrane region" description="Helical" evidence="2">
    <location>
        <begin position="36"/>
        <end position="63"/>
    </location>
</feature>
<dbReference type="CDD" id="cd00118">
    <property type="entry name" value="LysM"/>
    <property type="match status" value="1"/>
</dbReference>
<keyword evidence="2" id="KW-0472">Membrane</keyword>
<dbReference type="SUPFAM" id="SSF54106">
    <property type="entry name" value="LysM domain"/>
    <property type="match status" value="1"/>
</dbReference>
<dbReference type="Proteomes" id="UP000595374">
    <property type="component" value="Chromosome"/>
</dbReference>